<reference evidence="3 4" key="1">
    <citation type="submission" date="2024-04" db="EMBL/GenBank/DDBJ databases">
        <title>Novel genus in family Flammeovirgaceae.</title>
        <authorList>
            <person name="Nguyen T.H."/>
            <person name="Vuong T.Q."/>
            <person name="Le H."/>
            <person name="Kim S.-G."/>
        </authorList>
    </citation>
    <scope>NUCLEOTIDE SEQUENCE [LARGE SCALE GENOMIC DNA]</scope>
    <source>
        <strain evidence="3 4">JCM 23209</strain>
    </source>
</reference>
<dbReference type="PANTHER" id="PTHR45681:SF6">
    <property type="entry name" value="POLYKETIDE SYNTHASE 37"/>
    <property type="match status" value="1"/>
</dbReference>
<organism evidence="3 4">
    <name type="scientific">Rapidithrix thailandica</name>
    <dbReference type="NCBI Taxonomy" id="413964"/>
    <lineage>
        <taxon>Bacteria</taxon>
        <taxon>Pseudomonadati</taxon>
        <taxon>Bacteroidota</taxon>
        <taxon>Cytophagia</taxon>
        <taxon>Cytophagales</taxon>
        <taxon>Flammeovirgaceae</taxon>
        <taxon>Rapidithrix</taxon>
    </lineage>
</organism>
<dbReference type="AlphaFoldDB" id="A0AAW9S1S6"/>
<evidence type="ECO:0000259" key="2">
    <source>
        <dbReference type="SMART" id="SM00827"/>
    </source>
</evidence>
<dbReference type="RefSeq" id="WP_346823911.1">
    <property type="nucleotide sequence ID" value="NZ_JBDKWZ010000019.1"/>
</dbReference>
<dbReference type="SUPFAM" id="SSF52151">
    <property type="entry name" value="FabD/lysophospholipase-like"/>
    <property type="match status" value="1"/>
</dbReference>
<name>A0AAW9S1S6_9BACT</name>
<keyword evidence="1" id="KW-0808">Transferase</keyword>
<dbReference type="Gene3D" id="3.40.366.10">
    <property type="entry name" value="Malonyl-Coenzyme A Acyl Carrier Protein, domain 2"/>
    <property type="match status" value="1"/>
</dbReference>
<dbReference type="Proteomes" id="UP001403385">
    <property type="component" value="Unassembled WGS sequence"/>
</dbReference>
<keyword evidence="3" id="KW-0012">Acyltransferase</keyword>
<accession>A0AAW9S1S6</accession>
<comment type="caution">
    <text evidence="3">The sequence shown here is derived from an EMBL/GenBank/DDBJ whole genome shotgun (WGS) entry which is preliminary data.</text>
</comment>
<dbReference type="PANTHER" id="PTHR45681">
    <property type="entry name" value="POLYKETIDE SYNTHASE 44-RELATED"/>
    <property type="match status" value="1"/>
</dbReference>
<keyword evidence="4" id="KW-1185">Reference proteome</keyword>
<dbReference type="InterPro" id="IPR014043">
    <property type="entry name" value="Acyl_transferase_dom"/>
</dbReference>
<dbReference type="Pfam" id="PF00698">
    <property type="entry name" value="Acyl_transf_1"/>
    <property type="match status" value="1"/>
</dbReference>
<dbReference type="InterPro" id="IPR001227">
    <property type="entry name" value="Ac_transferase_dom_sf"/>
</dbReference>
<feature type="domain" description="Malonyl-CoA:ACP transacylase (MAT)" evidence="2">
    <location>
        <begin position="17"/>
        <end position="314"/>
    </location>
</feature>
<gene>
    <name evidence="3" type="ORF">AAG747_24620</name>
</gene>
<protein>
    <submittedName>
        <fullName evidence="3">Acyltransferase domain-containing protein</fullName>
    </submittedName>
</protein>
<dbReference type="InterPro" id="IPR050444">
    <property type="entry name" value="Polyketide_Synthase"/>
</dbReference>
<evidence type="ECO:0000256" key="1">
    <source>
        <dbReference type="ARBA" id="ARBA00022679"/>
    </source>
</evidence>
<evidence type="ECO:0000313" key="4">
    <source>
        <dbReference type="Proteomes" id="UP001403385"/>
    </source>
</evidence>
<proteinExistence type="predicted"/>
<dbReference type="InterPro" id="IPR016035">
    <property type="entry name" value="Acyl_Trfase/lysoPLipase"/>
</dbReference>
<evidence type="ECO:0000313" key="3">
    <source>
        <dbReference type="EMBL" id="MEN7551129.1"/>
    </source>
</evidence>
<dbReference type="EMBL" id="JBDKWZ010000019">
    <property type="protein sequence ID" value="MEN7551129.1"/>
    <property type="molecule type" value="Genomic_DNA"/>
</dbReference>
<dbReference type="GO" id="GO:0016746">
    <property type="term" value="F:acyltransferase activity"/>
    <property type="evidence" value="ECO:0007669"/>
    <property type="project" value="UniProtKB-KW"/>
</dbReference>
<dbReference type="SMART" id="SM00827">
    <property type="entry name" value="PKS_AT"/>
    <property type="match status" value="1"/>
</dbReference>
<sequence>MDHLSESMPVRSEVVFLFSGQGSQFHHMGEELMAESDVFRNTMRYLDRQAQRLIGSSVIDYLYNQEVGRSQPFDRLLYSHPAVFMVQYALVQTLIQAGLKPDAVCGYSLGESVAAAVSEIADPLDILTKMIHQAKLVEEMIPKGGMLAILDDPVAYYRVPLLYTRSSLVSTKSKANLKQFVVAATSEAMAEIKQYLSAHNIVYHQLPVLYPYHSHHMDPLYDRYQSIINPMDYKKPAVTFVSAVYGQELKEINQQYWWDLLREPIHFQESIQYLEDLGAKTYIDISPSGEFTGYINLLKQEGSASQAHATLSPWRSCGMKNLKNIVSQALYGRQMVQNYEL</sequence>